<feature type="non-terminal residue" evidence="1">
    <location>
        <position position="1"/>
    </location>
</feature>
<proteinExistence type="predicted"/>
<gene>
    <name evidence="1" type="ORF">S01H1_46421</name>
</gene>
<name>X0UQ56_9ZZZZ</name>
<protein>
    <submittedName>
        <fullName evidence="1">Uncharacterized protein</fullName>
    </submittedName>
</protein>
<dbReference type="AlphaFoldDB" id="X0UQ56"/>
<comment type="caution">
    <text evidence="1">The sequence shown here is derived from an EMBL/GenBank/DDBJ whole genome shotgun (WGS) entry which is preliminary data.</text>
</comment>
<evidence type="ECO:0000313" key="1">
    <source>
        <dbReference type="EMBL" id="GAG07820.1"/>
    </source>
</evidence>
<reference evidence="1" key="1">
    <citation type="journal article" date="2014" name="Front. Microbiol.">
        <title>High frequency of phylogenetically diverse reductive dehalogenase-homologous genes in deep subseafloor sedimentary metagenomes.</title>
        <authorList>
            <person name="Kawai M."/>
            <person name="Futagami T."/>
            <person name="Toyoda A."/>
            <person name="Takaki Y."/>
            <person name="Nishi S."/>
            <person name="Hori S."/>
            <person name="Arai W."/>
            <person name="Tsubouchi T."/>
            <person name="Morono Y."/>
            <person name="Uchiyama I."/>
            <person name="Ito T."/>
            <person name="Fujiyama A."/>
            <person name="Inagaki F."/>
            <person name="Takami H."/>
        </authorList>
    </citation>
    <scope>NUCLEOTIDE SEQUENCE</scope>
    <source>
        <strain evidence="1">Expedition CK06-06</strain>
    </source>
</reference>
<sequence length="137" mass="15954">AQEIPAPINLLLPKTIVVHPFTQTNIFEQGSFGLHVRVQAKDYYGDPTKAFGDFRFELYEFRRQHQGKKGKKITQWEVGISRPKANLLHWDRHTRSYEFKLSIDRPVREGAHMMLVVVFTSRFTSRLVGEREIIAGE</sequence>
<dbReference type="EMBL" id="BARS01029726">
    <property type="protein sequence ID" value="GAG07820.1"/>
    <property type="molecule type" value="Genomic_DNA"/>
</dbReference>
<accession>X0UQ56</accession>
<organism evidence="1">
    <name type="scientific">marine sediment metagenome</name>
    <dbReference type="NCBI Taxonomy" id="412755"/>
    <lineage>
        <taxon>unclassified sequences</taxon>
        <taxon>metagenomes</taxon>
        <taxon>ecological metagenomes</taxon>
    </lineage>
</organism>